<keyword evidence="4" id="KW-1133">Transmembrane helix</keyword>
<dbReference type="GO" id="GO:0005737">
    <property type="term" value="C:cytoplasm"/>
    <property type="evidence" value="ECO:0007669"/>
    <property type="project" value="TreeGrafter"/>
</dbReference>
<keyword evidence="5" id="KW-0472">Membrane</keyword>
<accession>E1ZT53</accession>
<comment type="similarity">
    <text evidence="2 6">Belongs to the peroxisomal membrane protein PXMP2/4 family.</text>
</comment>
<dbReference type="InParanoid" id="E1ZT53"/>
<evidence type="ECO:0000256" key="5">
    <source>
        <dbReference type="ARBA" id="ARBA00023136"/>
    </source>
</evidence>
<evidence type="ECO:0000256" key="4">
    <source>
        <dbReference type="ARBA" id="ARBA00022989"/>
    </source>
</evidence>
<dbReference type="InterPro" id="IPR007248">
    <property type="entry name" value="Mpv17_PMP22"/>
</dbReference>
<dbReference type="PANTHER" id="PTHR11266:SF17">
    <property type="entry name" value="PROTEIN MPV17"/>
    <property type="match status" value="1"/>
</dbReference>
<dbReference type="STRING" id="554065.E1ZT53"/>
<dbReference type="PANTHER" id="PTHR11266">
    <property type="entry name" value="PEROXISOMAL MEMBRANE PROTEIN 2, PXMP2 MPV17"/>
    <property type="match status" value="1"/>
</dbReference>
<dbReference type="Proteomes" id="UP000008141">
    <property type="component" value="Unassembled WGS sequence"/>
</dbReference>
<protein>
    <submittedName>
        <fullName evidence="7">Uncharacterized protein</fullName>
    </submittedName>
</protein>
<proteinExistence type="inferred from homology"/>
<evidence type="ECO:0000313" key="7">
    <source>
        <dbReference type="EMBL" id="EFN51018.1"/>
    </source>
</evidence>
<dbReference type="eggNOG" id="KOG1944">
    <property type="taxonomic scope" value="Eukaryota"/>
</dbReference>
<dbReference type="GeneID" id="17350461"/>
<dbReference type="GO" id="GO:0016020">
    <property type="term" value="C:membrane"/>
    <property type="evidence" value="ECO:0007669"/>
    <property type="project" value="UniProtKB-SubCell"/>
</dbReference>
<reference evidence="7 8" key="1">
    <citation type="journal article" date="2010" name="Plant Cell">
        <title>The Chlorella variabilis NC64A genome reveals adaptation to photosymbiosis, coevolution with viruses, and cryptic sex.</title>
        <authorList>
            <person name="Blanc G."/>
            <person name="Duncan G."/>
            <person name="Agarkova I."/>
            <person name="Borodovsky M."/>
            <person name="Gurnon J."/>
            <person name="Kuo A."/>
            <person name="Lindquist E."/>
            <person name="Lucas S."/>
            <person name="Pangilinan J."/>
            <person name="Polle J."/>
            <person name="Salamov A."/>
            <person name="Terry A."/>
            <person name="Yamada T."/>
            <person name="Dunigan D.D."/>
            <person name="Grigoriev I.V."/>
            <person name="Claverie J.M."/>
            <person name="Van Etten J.L."/>
        </authorList>
    </citation>
    <scope>NUCLEOTIDE SEQUENCE [LARGE SCALE GENOMIC DNA]</scope>
    <source>
        <strain evidence="7 8">NC64A</strain>
    </source>
</reference>
<name>E1ZT53_CHLVA</name>
<organism evidence="8">
    <name type="scientific">Chlorella variabilis</name>
    <name type="common">Green alga</name>
    <dbReference type="NCBI Taxonomy" id="554065"/>
    <lineage>
        <taxon>Eukaryota</taxon>
        <taxon>Viridiplantae</taxon>
        <taxon>Chlorophyta</taxon>
        <taxon>core chlorophytes</taxon>
        <taxon>Trebouxiophyceae</taxon>
        <taxon>Chlorellales</taxon>
        <taxon>Chlorellaceae</taxon>
        <taxon>Chlorella clade</taxon>
        <taxon>Chlorella</taxon>
    </lineage>
</organism>
<dbReference type="FunCoup" id="E1ZT53">
    <property type="interactions" value="1252"/>
</dbReference>
<gene>
    <name evidence="7" type="ORF">CHLNCDRAFT_141568</name>
</gene>
<evidence type="ECO:0000256" key="2">
    <source>
        <dbReference type="ARBA" id="ARBA00006824"/>
    </source>
</evidence>
<dbReference type="AlphaFoldDB" id="E1ZT53"/>
<evidence type="ECO:0000256" key="1">
    <source>
        <dbReference type="ARBA" id="ARBA00004141"/>
    </source>
</evidence>
<keyword evidence="8" id="KW-1185">Reference proteome</keyword>
<dbReference type="OrthoDB" id="430207at2759"/>
<evidence type="ECO:0000256" key="3">
    <source>
        <dbReference type="ARBA" id="ARBA00022692"/>
    </source>
</evidence>
<dbReference type="Pfam" id="PF04117">
    <property type="entry name" value="Mpv17_PMP22"/>
    <property type="match status" value="1"/>
</dbReference>
<dbReference type="EMBL" id="GL433869">
    <property type="protein sequence ID" value="EFN51018.1"/>
    <property type="molecule type" value="Genomic_DNA"/>
</dbReference>
<dbReference type="KEGG" id="cvr:CHLNCDRAFT_141568"/>
<evidence type="ECO:0000256" key="6">
    <source>
        <dbReference type="RuleBase" id="RU363053"/>
    </source>
</evidence>
<sequence>MNPAAAISRALVHPPVQAWRSYLGHLERNPRATKSTTSVVAAILGDALAQHISNRDKPHWEYDWGRTARLAIFNSAMGVVGHEYYRVLDGRVMPHAAKSPRAVATKICIDQFLFAPVCTAIFYAYKVATEGRPSDYVSEVQEKFVPTMLAGYKLWIPAHVVNFALVPNRQRILYANVVSIFGTYILSRAQAGDYTSKPAAETQQVHPQVVRRRGGEVVGFETVMLKED</sequence>
<dbReference type="RefSeq" id="XP_005843120.1">
    <property type="nucleotide sequence ID" value="XM_005843058.1"/>
</dbReference>
<evidence type="ECO:0000313" key="8">
    <source>
        <dbReference type="Proteomes" id="UP000008141"/>
    </source>
</evidence>
<comment type="subcellular location">
    <subcellularLocation>
        <location evidence="1">Membrane</location>
        <topology evidence="1">Multi-pass membrane protein</topology>
    </subcellularLocation>
</comment>
<dbReference type="OMA" id="IICHYWY"/>
<keyword evidence="3" id="KW-0812">Transmembrane</keyword>